<dbReference type="PANTHER" id="PTHR44591">
    <property type="entry name" value="STRESS RESPONSE REGULATOR PROTEIN 1"/>
    <property type="match status" value="1"/>
</dbReference>
<organism evidence="5 6">
    <name type="scientific">Rhodoplanes azumiensis</name>
    <dbReference type="NCBI Taxonomy" id="1897628"/>
    <lineage>
        <taxon>Bacteria</taxon>
        <taxon>Pseudomonadati</taxon>
        <taxon>Pseudomonadota</taxon>
        <taxon>Alphaproteobacteria</taxon>
        <taxon>Hyphomicrobiales</taxon>
        <taxon>Nitrobacteraceae</taxon>
        <taxon>Rhodoplanes</taxon>
    </lineage>
</organism>
<reference evidence="6" key="1">
    <citation type="journal article" date="2019" name="Int. J. Syst. Evol. Microbiol.">
        <title>The Global Catalogue of Microorganisms (GCM) 10K type strain sequencing project: providing services to taxonomists for standard genome sequencing and annotation.</title>
        <authorList>
            <consortium name="The Broad Institute Genomics Platform"/>
            <consortium name="The Broad Institute Genome Sequencing Center for Infectious Disease"/>
            <person name="Wu L."/>
            <person name="Ma J."/>
        </authorList>
    </citation>
    <scope>NUCLEOTIDE SEQUENCE [LARGE SCALE GENOMIC DNA]</scope>
    <source>
        <strain evidence="6">CGMCC 1.6774</strain>
    </source>
</reference>
<dbReference type="EMBL" id="JBHUIW010000013">
    <property type="protein sequence ID" value="MFD2183048.1"/>
    <property type="molecule type" value="Genomic_DNA"/>
</dbReference>
<protein>
    <submittedName>
        <fullName evidence="5">Response regulator</fullName>
    </submittedName>
</protein>
<keyword evidence="1" id="KW-0597">Phosphoprotein</keyword>
<comment type="caution">
    <text evidence="5">The sequence shown here is derived from an EMBL/GenBank/DDBJ whole genome shotgun (WGS) entry which is preliminary data.</text>
</comment>
<evidence type="ECO:0000313" key="6">
    <source>
        <dbReference type="Proteomes" id="UP001597314"/>
    </source>
</evidence>
<sequence length="171" mass="17711">MTRNDPAPNDPARDGAAPSDAAPRDAAPRDAGDCRDGASLPTIVVVDGDPALRHALHFALGVEGFSVRAFACAADLLSSDDLADLACVVTEARLPDMAGLDLVARLRRRRARLPALLITADPTLRLRRAAADAGVRLIEQPLNGDSVVEGVLALVAGSVGSPRSFAAESKS</sequence>
<dbReference type="Gene3D" id="3.40.50.2300">
    <property type="match status" value="1"/>
</dbReference>
<gene>
    <name evidence="5" type="ORF">ACFSOX_12875</name>
</gene>
<dbReference type="SMART" id="SM00448">
    <property type="entry name" value="REC"/>
    <property type="match status" value="1"/>
</dbReference>
<dbReference type="PROSITE" id="PS50110">
    <property type="entry name" value="RESPONSE_REGULATORY"/>
    <property type="match status" value="1"/>
</dbReference>
<accession>A0ABW5AJB7</accession>
<feature type="compositionally biased region" description="Basic and acidic residues" evidence="3">
    <location>
        <begin position="22"/>
        <end position="34"/>
    </location>
</feature>
<evidence type="ECO:0000313" key="5">
    <source>
        <dbReference type="EMBL" id="MFD2183048.1"/>
    </source>
</evidence>
<comment type="caution">
    <text evidence="2">Lacks conserved residue(s) required for the propagation of feature annotation.</text>
</comment>
<dbReference type="PANTHER" id="PTHR44591:SF25">
    <property type="entry name" value="CHEMOTAXIS TWO-COMPONENT RESPONSE REGULATOR"/>
    <property type="match status" value="1"/>
</dbReference>
<evidence type="ECO:0000256" key="1">
    <source>
        <dbReference type="ARBA" id="ARBA00022553"/>
    </source>
</evidence>
<evidence type="ECO:0000259" key="4">
    <source>
        <dbReference type="PROSITE" id="PS50110"/>
    </source>
</evidence>
<proteinExistence type="predicted"/>
<dbReference type="InterPro" id="IPR011006">
    <property type="entry name" value="CheY-like_superfamily"/>
</dbReference>
<evidence type="ECO:0000256" key="2">
    <source>
        <dbReference type="PROSITE-ProRule" id="PRU00169"/>
    </source>
</evidence>
<name>A0ABW5AJB7_9BRAD</name>
<evidence type="ECO:0000256" key="3">
    <source>
        <dbReference type="SAM" id="MobiDB-lite"/>
    </source>
</evidence>
<dbReference type="Pfam" id="PF00072">
    <property type="entry name" value="Response_reg"/>
    <property type="match status" value="1"/>
</dbReference>
<dbReference type="InterPro" id="IPR050595">
    <property type="entry name" value="Bact_response_regulator"/>
</dbReference>
<keyword evidence="6" id="KW-1185">Reference proteome</keyword>
<dbReference type="SUPFAM" id="SSF52172">
    <property type="entry name" value="CheY-like"/>
    <property type="match status" value="1"/>
</dbReference>
<feature type="domain" description="Response regulatory" evidence="4">
    <location>
        <begin position="42"/>
        <end position="155"/>
    </location>
</feature>
<dbReference type="InterPro" id="IPR001789">
    <property type="entry name" value="Sig_transdc_resp-reg_receiver"/>
</dbReference>
<dbReference type="RefSeq" id="WP_378478219.1">
    <property type="nucleotide sequence ID" value="NZ_JBHUIW010000013.1"/>
</dbReference>
<feature type="region of interest" description="Disordered" evidence="3">
    <location>
        <begin position="1"/>
        <end position="34"/>
    </location>
</feature>
<dbReference type="Proteomes" id="UP001597314">
    <property type="component" value="Unassembled WGS sequence"/>
</dbReference>